<evidence type="ECO:0000313" key="1">
    <source>
        <dbReference type="EMBL" id="CDK85636.1"/>
    </source>
</evidence>
<reference evidence="1" key="2">
    <citation type="journal article" date="2016" name="Arch. Virol.">
        <title>Genetic variation of eggplant mottled dwarf virus from annual and perennial plant hosts.</title>
        <authorList>
            <person name="Pappi P.G."/>
            <person name="Maliogka V.I."/>
            <person name="Amoutzias G.D."/>
            <person name="Katis N.I."/>
        </authorList>
    </citation>
    <scope>NUCLEOTIDE SEQUENCE</scope>
    <source>
        <strain evidence="1">EMDVnt</strain>
    </source>
</reference>
<organism evidence="1">
    <name type="scientific">Eggplant mottled dwarf virus</name>
    <dbReference type="NCBI Taxonomy" id="488317"/>
    <lineage>
        <taxon>Viruses</taxon>
        <taxon>Riboviria</taxon>
        <taxon>Orthornavirae</taxon>
        <taxon>Negarnaviricota</taxon>
        <taxon>Haploviricotina</taxon>
        <taxon>Monjiviricetes</taxon>
        <taxon>Mononegavirales</taxon>
        <taxon>Rhabdoviridae</taxon>
        <taxon>Betarhabdovirinae</taxon>
        <taxon>Alphanucleorhabdovirus</taxon>
        <taxon>Alphanucleorhabdovirus melongenae</taxon>
    </lineage>
</organism>
<protein>
    <submittedName>
        <fullName evidence="1">Movement protein</fullName>
    </submittedName>
</protein>
<accession>A0A0A8KXC2</accession>
<dbReference type="EMBL" id="HG794540">
    <property type="protein sequence ID" value="CDK85636.1"/>
    <property type="molecule type" value="Viral_cRNA"/>
</dbReference>
<reference evidence="1" key="1">
    <citation type="submission" date="2013-11" db="EMBL/GenBank/DDBJ databases">
        <authorList>
            <person name="Pappi P."/>
        </authorList>
    </citation>
    <scope>NUCLEOTIDE SEQUENCE</scope>
    <source>
        <strain evidence="1">EMDVnt</strain>
    </source>
</reference>
<sequence>MADLKSFTMKDRKLNKDGMEIALPVKTAATRRLGVVKRVMGTMGGDAKSFVRLTKFSIIWKPTCPPESPGTFAFEFFYEGGNSKHVILKGKGMIGHAVKITINTSIYINKEQLQRCPYKVDIMPGTVSDEILGSIVFEMYVNGPDDYPKNGVRNVNISVEPPTWHGMPSIFYQLNPQGDQFSSNITSIIPILDDFKESFPNVIRKITKKDDMDIIDMMVLKYMLNDDEADKLKFLEEGLRPGYNMTSDDLLYLMNLFTRFNMSSYRPFASEITGELNKETQSSTTRF</sequence>
<gene>
    <name evidence="1" type="primary">Y</name>
</gene>
<name>A0A0A8KXC2_9RHAB</name>
<proteinExistence type="predicted"/>